<dbReference type="Gene3D" id="2.40.10.10">
    <property type="entry name" value="Trypsin-like serine proteases"/>
    <property type="match status" value="1"/>
</dbReference>
<dbReference type="CDD" id="cd00190">
    <property type="entry name" value="Tryp_SPc"/>
    <property type="match status" value="1"/>
</dbReference>
<keyword evidence="4" id="KW-0472">Membrane</keyword>
<dbReference type="InterPro" id="IPR043504">
    <property type="entry name" value="Peptidase_S1_PA_chymotrypsin"/>
</dbReference>
<gene>
    <name evidence="6" type="ORF">GSOID_T00018214001</name>
</gene>
<sequence length="433" mass="47275">MAQPHVSSPEQPNELEGKKTKNVKNKNAENSENQAENRTQSRSRARRIANGKVFLLIFALVLIIGGGIGVAVYFGVSAIISGVAPETVNENIDGKNNSSSGSKSNSTSLSASDSNTTSASSSASSTATPTSTTVETTTSELQTTTEIPYQSIPRRLTPCNGTGGIIDSPWSWAVKIVYKTIAQEFVEANLTTNAAYEYDEIIEEIINLEKNRVCGGSIIHEYYILTSGRCCTDILNSENGEAKILLGLDLIERRSSNFTIHPEYSPLKANIGDKNDVCLVFSEKNLFFSGEEALSTTQACLPDFDDHVNAGEFCFTAGFGSYIDENEADRRRTPNEVEVRIINDRACRRSEISSSNFIWNVHFCADFIRKDPQIACGGDLGASLICIHGNRPVIYGISSFAKNCGDPSWPGTYAKVSQYVNWIQETISAYETE</sequence>
<evidence type="ECO:0000256" key="2">
    <source>
        <dbReference type="ARBA" id="ARBA00024195"/>
    </source>
</evidence>
<dbReference type="EMBL" id="FN654275">
    <property type="protein sequence ID" value="CBY30352.1"/>
    <property type="molecule type" value="Genomic_DNA"/>
</dbReference>
<evidence type="ECO:0000256" key="1">
    <source>
        <dbReference type="ARBA" id="ARBA00023157"/>
    </source>
</evidence>
<protein>
    <recommendedName>
        <fullName evidence="5">Peptidase S1 domain-containing protein</fullName>
    </recommendedName>
</protein>
<feature type="compositionally biased region" description="Low complexity" evidence="3">
    <location>
        <begin position="96"/>
        <end position="145"/>
    </location>
</feature>
<dbReference type="Pfam" id="PF00089">
    <property type="entry name" value="Trypsin"/>
    <property type="match status" value="1"/>
</dbReference>
<evidence type="ECO:0000313" key="6">
    <source>
        <dbReference type="EMBL" id="CBY30352.1"/>
    </source>
</evidence>
<dbReference type="GO" id="GO:0006508">
    <property type="term" value="P:proteolysis"/>
    <property type="evidence" value="ECO:0007669"/>
    <property type="project" value="InterPro"/>
</dbReference>
<name>E4Y3V4_OIKDI</name>
<proteinExistence type="inferred from homology"/>
<accession>E4Y3V4</accession>
<evidence type="ECO:0000256" key="4">
    <source>
        <dbReference type="SAM" id="Phobius"/>
    </source>
</evidence>
<feature type="compositionally biased region" description="Polar residues" evidence="3">
    <location>
        <begin position="28"/>
        <end position="40"/>
    </location>
</feature>
<dbReference type="Proteomes" id="UP000011014">
    <property type="component" value="Unassembled WGS sequence"/>
</dbReference>
<evidence type="ECO:0000259" key="5">
    <source>
        <dbReference type="PROSITE" id="PS50240"/>
    </source>
</evidence>
<dbReference type="AlphaFoldDB" id="E4Y3V4"/>
<evidence type="ECO:0000256" key="3">
    <source>
        <dbReference type="SAM" id="MobiDB-lite"/>
    </source>
</evidence>
<dbReference type="InterPro" id="IPR051487">
    <property type="entry name" value="Ser/Thr_Proteases_Immune/Dev"/>
</dbReference>
<keyword evidence="4" id="KW-0812">Transmembrane</keyword>
<feature type="region of interest" description="Disordered" evidence="3">
    <location>
        <begin position="92"/>
        <end position="147"/>
    </location>
</feature>
<feature type="domain" description="Peptidase S1" evidence="5">
    <location>
        <begin position="161"/>
        <end position="428"/>
    </location>
</feature>
<organism evidence="6">
    <name type="scientific">Oikopleura dioica</name>
    <name type="common">Tunicate</name>
    <dbReference type="NCBI Taxonomy" id="34765"/>
    <lineage>
        <taxon>Eukaryota</taxon>
        <taxon>Metazoa</taxon>
        <taxon>Chordata</taxon>
        <taxon>Tunicata</taxon>
        <taxon>Appendicularia</taxon>
        <taxon>Copelata</taxon>
        <taxon>Oikopleuridae</taxon>
        <taxon>Oikopleura</taxon>
    </lineage>
</organism>
<comment type="similarity">
    <text evidence="2">Belongs to the peptidase S1 family. CLIP subfamily.</text>
</comment>
<dbReference type="PANTHER" id="PTHR24256">
    <property type="entry name" value="TRYPTASE-RELATED"/>
    <property type="match status" value="1"/>
</dbReference>
<reference evidence="6" key="1">
    <citation type="journal article" date="2010" name="Science">
        <title>Plasticity of animal genome architecture unmasked by rapid evolution of a pelagic tunicate.</title>
        <authorList>
            <person name="Denoeud F."/>
            <person name="Henriet S."/>
            <person name="Mungpakdee S."/>
            <person name="Aury J.M."/>
            <person name="Da Silva C."/>
            <person name="Brinkmann H."/>
            <person name="Mikhaleva J."/>
            <person name="Olsen L.C."/>
            <person name="Jubin C."/>
            <person name="Canestro C."/>
            <person name="Bouquet J.M."/>
            <person name="Danks G."/>
            <person name="Poulain J."/>
            <person name="Campsteijn C."/>
            <person name="Adamski M."/>
            <person name="Cross I."/>
            <person name="Yadetie F."/>
            <person name="Muffato M."/>
            <person name="Louis A."/>
            <person name="Butcher S."/>
            <person name="Tsagkogeorga G."/>
            <person name="Konrad A."/>
            <person name="Singh S."/>
            <person name="Jensen M.F."/>
            <person name="Cong E.H."/>
            <person name="Eikeseth-Otteraa H."/>
            <person name="Noel B."/>
            <person name="Anthouard V."/>
            <person name="Porcel B.M."/>
            <person name="Kachouri-Lafond R."/>
            <person name="Nishino A."/>
            <person name="Ugolini M."/>
            <person name="Chourrout P."/>
            <person name="Nishida H."/>
            <person name="Aasland R."/>
            <person name="Huzurbazar S."/>
            <person name="Westhof E."/>
            <person name="Delsuc F."/>
            <person name="Lehrach H."/>
            <person name="Reinhardt R."/>
            <person name="Weissenbach J."/>
            <person name="Roy S.W."/>
            <person name="Artiguenave F."/>
            <person name="Postlethwait J.H."/>
            <person name="Manak J.R."/>
            <person name="Thompson E.M."/>
            <person name="Jaillon O."/>
            <person name="Du Pasquier L."/>
            <person name="Boudinot P."/>
            <person name="Liberles D.A."/>
            <person name="Volff J.N."/>
            <person name="Philippe H."/>
            <person name="Lenhard B."/>
            <person name="Roest Crollius H."/>
            <person name="Wincker P."/>
            <person name="Chourrout D."/>
        </authorList>
    </citation>
    <scope>NUCLEOTIDE SEQUENCE [LARGE SCALE GENOMIC DNA]</scope>
</reference>
<feature type="compositionally biased region" description="Polar residues" evidence="3">
    <location>
        <begin position="1"/>
        <end position="11"/>
    </location>
</feature>
<dbReference type="SUPFAM" id="SSF50494">
    <property type="entry name" value="Trypsin-like serine proteases"/>
    <property type="match status" value="1"/>
</dbReference>
<dbReference type="PROSITE" id="PS50240">
    <property type="entry name" value="TRYPSIN_DOM"/>
    <property type="match status" value="1"/>
</dbReference>
<keyword evidence="4" id="KW-1133">Transmembrane helix</keyword>
<feature type="transmembrane region" description="Helical" evidence="4">
    <location>
        <begin position="53"/>
        <end position="76"/>
    </location>
</feature>
<feature type="region of interest" description="Disordered" evidence="3">
    <location>
        <begin position="1"/>
        <end position="43"/>
    </location>
</feature>
<dbReference type="InterPro" id="IPR009003">
    <property type="entry name" value="Peptidase_S1_PA"/>
</dbReference>
<dbReference type="GO" id="GO:0004252">
    <property type="term" value="F:serine-type endopeptidase activity"/>
    <property type="evidence" value="ECO:0007669"/>
    <property type="project" value="InterPro"/>
</dbReference>
<dbReference type="InterPro" id="IPR001254">
    <property type="entry name" value="Trypsin_dom"/>
</dbReference>
<keyword evidence="1" id="KW-1015">Disulfide bond</keyword>
<dbReference type="SMART" id="SM00020">
    <property type="entry name" value="Tryp_SPc"/>
    <property type="match status" value="1"/>
</dbReference>